<evidence type="ECO:0000313" key="2">
    <source>
        <dbReference type="Proteomes" id="UP001179830"/>
    </source>
</evidence>
<evidence type="ECO:0000313" key="1">
    <source>
        <dbReference type="EMBL" id="WGI26590.1"/>
    </source>
</evidence>
<gene>
    <name evidence="1" type="ORF">QEN58_05900</name>
</gene>
<reference evidence="1" key="1">
    <citation type="submission" date="2023-04" db="EMBL/GenBank/DDBJ databases">
        <title>Complete genome sequence of Halomonas alkaliantarctica MSP3 isolated from marine sediment, Jeju Island.</title>
        <authorList>
            <person name="Park S.-J."/>
        </authorList>
    </citation>
    <scope>NUCLEOTIDE SEQUENCE</scope>
    <source>
        <strain evidence="1">MSP3</strain>
    </source>
</reference>
<organism evidence="1 2">
    <name type="scientific">Halomonas alkaliantarctica</name>
    <dbReference type="NCBI Taxonomy" id="232346"/>
    <lineage>
        <taxon>Bacteria</taxon>
        <taxon>Pseudomonadati</taxon>
        <taxon>Pseudomonadota</taxon>
        <taxon>Gammaproteobacteria</taxon>
        <taxon>Oceanospirillales</taxon>
        <taxon>Halomonadaceae</taxon>
        <taxon>Halomonas</taxon>
    </lineage>
</organism>
<dbReference type="EMBL" id="CP122961">
    <property type="protein sequence ID" value="WGI26590.1"/>
    <property type="molecule type" value="Genomic_DNA"/>
</dbReference>
<protein>
    <submittedName>
        <fullName evidence="1">Uncharacterized protein</fullName>
    </submittedName>
</protein>
<sequence>MKQLIRIPYVKIPEIYPTDEAMRSFKHDKSIYKPEVWEIEYLFNSYLKHLSDSELNDRYKKLKRNLITFYTDERCVIPIGIFHSTWYWLRKEHQARFEIYLRNNNNVLPPPDLKNTSSREKLYSKLKVGQTEKLFRYTKKSFAEDIHNGIIRFASAQTYLEMENDVARADDEKYKRAVFLGDNINITTLLGEEIKTKGNLIRTTGGIDYHMLCFSLAWDESLFSDFNGSTHCAVVNDITELCNRIERAGSQTYNNWYFHHGPINYYDPYETTLNTKIDSAMFKDCTFAYQQEYRIIWARLQGSQVEGPQFIKTGDLSDIIDLIAKPNSNN</sequence>
<accession>A0ABY8LQ94</accession>
<dbReference type="RefSeq" id="WP_280106203.1">
    <property type="nucleotide sequence ID" value="NZ_CP122961.1"/>
</dbReference>
<dbReference type="Proteomes" id="UP001179830">
    <property type="component" value="Chromosome"/>
</dbReference>
<name>A0ABY8LQ94_9GAMM</name>
<proteinExistence type="predicted"/>
<keyword evidence="2" id="KW-1185">Reference proteome</keyword>